<feature type="region of interest" description="Disordered" evidence="1">
    <location>
        <begin position="14"/>
        <end position="34"/>
    </location>
</feature>
<dbReference type="AlphaFoldDB" id="A0A165PQD8"/>
<reference evidence="2 3" key="1">
    <citation type="journal article" date="2016" name="Mol. Biol. Evol.">
        <title>Comparative Genomics of Early-Diverging Mushroom-Forming Fungi Provides Insights into the Origins of Lignocellulose Decay Capabilities.</title>
        <authorList>
            <person name="Nagy L.G."/>
            <person name="Riley R."/>
            <person name="Tritt A."/>
            <person name="Adam C."/>
            <person name="Daum C."/>
            <person name="Floudas D."/>
            <person name="Sun H."/>
            <person name="Yadav J.S."/>
            <person name="Pangilinan J."/>
            <person name="Larsson K.H."/>
            <person name="Matsuura K."/>
            <person name="Barry K."/>
            <person name="Labutti K."/>
            <person name="Kuo R."/>
            <person name="Ohm R.A."/>
            <person name="Bhattacharya S.S."/>
            <person name="Shirouzu T."/>
            <person name="Yoshinaga Y."/>
            <person name="Martin F.M."/>
            <person name="Grigoriev I.V."/>
            <person name="Hibbett D.S."/>
        </authorList>
    </citation>
    <scope>NUCLEOTIDE SEQUENCE [LARGE SCALE GENOMIC DNA]</scope>
    <source>
        <strain evidence="2 3">L-15889</strain>
    </source>
</reference>
<name>A0A165PQD8_9APHY</name>
<gene>
    <name evidence="2" type="ORF">DAEQUDRAFT_329209</name>
</gene>
<evidence type="ECO:0000313" key="3">
    <source>
        <dbReference type="Proteomes" id="UP000076727"/>
    </source>
</evidence>
<organism evidence="2 3">
    <name type="scientific">Daedalea quercina L-15889</name>
    <dbReference type="NCBI Taxonomy" id="1314783"/>
    <lineage>
        <taxon>Eukaryota</taxon>
        <taxon>Fungi</taxon>
        <taxon>Dikarya</taxon>
        <taxon>Basidiomycota</taxon>
        <taxon>Agaricomycotina</taxon>
        <taxon>Agaricomycetes</taxon>
        <taxon>Polyporales</taxon>
        <taxon>Fomitopsis</taxon>
    </lineage>
</organism>
<proteinExistence type="predicted"/>
<evidence type="ECO:0000313" key="2">
    <source>
        <dbReference type="EMBL" id="KZT68501.1"/>
    </source>
</evidence>
<protein>
    <submittedName>
        <fullName evidence="2">Uncharacterized protein</fullName>
    </submittedName>
</protein>
<sequence length="165" mass="18025">MRSLALDYRSAVGPALVPAGGHPPRPMGRHGRQVPDRSLVLSPHAYPLPALALRGRPLSTPDLGFCNFSPLPTETSDGEVLVRNHSRSQQDGCRQESGHQRQASGGDHAMCIAANRRVSMEYGAYNRFLLHYVNIAVDKENTPCSALSPASVPLRVYQCRWTLVA</sequence>
<keyword evidence="3" id="KW-1185">Reference proteome</keyword>
<evidence type="ECO:0000256" key="1">
    <source>
        <dbReference type="SAM" id="MobiDB-lite"/>
    </source>
</evidence>
<dbReference type="EMBL" id="KV429066">
    <property type="protein sequence ID" value="KZT68501.1"/>
    <property type="molecule type" value="Genomic_DNA"/>
</dbReference>
<feature type="region of interest" description="Disordered" evidence="1">
    <location>
        <begin position="85"/>
        <end position="106"/>
    </location>
</feature>
<accession>A0A165PQD8</accession>
<dbReference type="Proteomes" id="UP000076727">
    <property type="component" value="Unassembled WGS sequence"/>
</dbReference>